<evidence type="ECO:0000313" key="5">
    <source>
        <dbReference type="Proteomes" id="UP000595897"/>
    </source>
</evidence>
<evidence type="ECO:0000256" key="1">
    <source>
        <dbReference type="ARBA" id="ARBA00022690"/>
    </source>
</evidence>
<feature type="domain" description="Proteinase inhibitor I42 chagasin" evidence="3">
    <location>
        <begin position="187"/>
        <end position="275"/>
    </location>
</feature>
<evidence type="ECO:0000256" key="2">
    <source>
        <dbReference type="ARBA" id="ARBA00022704"/>
    </source>
</evidence>
<accession>A0A7R7IB94</accession>
<feature type="domain" description="Proteinase inhibitor I42 chagasin" evidence="3">
    <location>
        <begin position="139"/>
        <end position="180"/>
    </location>
</feature>
<dbReference type="KEGG" id="ahb:bsdtb5_06230"/>
<organism evidence="4 5">
    <name type="scientific">Anaeromicropila herbilytica</name>
    <dbReference type="NCBI Taxonomy" id="2785025"/>
    <lineage>
        <taxon>Bacteria</taxon>
        <taxon>Bacillati</taxon>
        <taxon>Bacillota</taxon>
        <taxon>Clostridia</taxon>
        <taxon>Lachnospirales</taxon>
        <taxon>Lachnospiraceae</taxon>
        <taxon>Anaeromicropila</taxon>
    </lineage>
</organism>
<dbReference type="Pfam" id="PF09394">
    <property type="entry name" value="Inhibitor_I42"/>
    <property type="match status" value="3"/>
</dbReference>
<sequence>MRKEEKIKKVDKVGKVKKIIAVSMCSICCLSLGSTAIPGKVYAKDSNLVSADESNSVTEDNNLVGVPAQKVWTFKSLKAGTYKVTFSYARDWEQNVKAEETVTYQIKVIKKIKTNNSKKNKRKSANDIVILQKDAVNEVQVGQKFSVKLMENTSTGYTWNYKLDNDSVKLIEELSVETLNKDTKASVTVGEEFNIILSENGSTGYSWAYKIDHQGLELTNEDTINTNSDSNIVGAPYDKVWTFKAKKAGEYTITFSYSRPWEKETPPINTVTYNIVVK</sequence>
<dbReference type="Proteomes" id="UP000595897">
    <property type="component" value="Chromosome"/>
</dbReference>
<dbReference type="InterPro" id="IPR052781">
    <property type="entry name" value="Cys_protease_inhibitor_I42"/>
</dbReference>
<dbReference type="GO" id="GO:0004869">
    <property type="term" value="F:cysteine-type endopeptidase inhibitor activity"/>
    <property type="evidence" value="ECO:0007669"/>
    <property type="project" value="UniProtKB-KW"/>
</dbReference>
<dbReference type="PANTHER" id="PTHR36530">
    <property type="entry name" value="INHIBITOR OF CYSTEINE PEPTIDASE"/>
    <property type="match status" value="1"/>
</dbReference>
<dbReference type="PANTHER" id="PTHR36530:SF1">
    <property type="entry name" value="AMOEBIASIN-1"/>
    <property type="match status" value="1"/>
</dbReference>
<keyword evidence="2" id="KW-0789">Thiol protease inhibitor</keyword>
<dbReference type="SUPFAM" id="SSF141066">
    <property type="entry name" value="ICP-like"/>
    <property type="match status" value="3"/>
</dbReference>
<feature type="domain" description="Proteinase inhibitor I42 chagasin" evidence="3">
    <location>
        <begin position="48"/>
        <end position="106"/>
    </location>
</feature>
<name>A0A7R7IB94_9FIRM</name>
<evidence type="ECO:0000259" key="3">
    <source>
        <dbReference type="Pfam" id="PF09394"/>
    </source>
</evidence>
<dbReference type="InterPro" id="IPR036331">
    <property type="entry name" value="Chagasin-like_sf"/>
</dbReference>
<dbReference type="EMBL" id="AP024169">
    <property type="protein sequence ID" value="BCN29328.1"/>
    <property type="molecule type" value="Genomic_DNA"/>
</dbReference>
<dbReference type="Gene3D" id="2.60.40.2020">
    <property type="match status" value="3"/>
</dbReference>
<gene>
    <name evidence="4" type="ORF">bsdtb5_06230</name>
</gene>
<protein>
    <recommendedName>
        <fullName evidence="3">Proteinase inhibitor I42 chagasin domain-containing protein</fullName>
    </recommendedName>
</protein>
<dbReference type="RefSeq" id="WP_271714611.1">
    <property type="nucleotide sequence ID" value="NZ_AP024169.1"/>
</dbReference>
<reference evidence="4 5" key="1">
    <citation type="submission" date="2020-11" db="EMBL/GenBank/DDBJ databases">
        <title>Draft genome sequencing of a Lachnospiraceae strain isolated from anoxic soil subjected to BSD treatment.</title>
        <authorList>
            <person name="Uek A."/>
            <person name="Tonouchi A."/>
        </authorList>
    </citation>
    <scope>NUCLEOTIDE SEQUENCE [LARGE SCALE GENOMIC DNA]</scope>
    <source>
        <strain evidence="4 5">TB5</strain>
    </source>
</reference>
<evidence type="ECO:0000313" key="4">
    <source>
        <dbReference type="EMBL" id="BCN29328.1"/>
    </source>
</evidence>
<dbReference type="InterPro" id="IPR018990">
    <property type="entry name" value="Prot_inh_I42_chagasin"/>
</dbReference>
<proteinExistence type="predicted"/>
<keyword evidence="1" id="KW-0646">Protease inhibitor</keyword>
<dbReference type="AlphaFoldDB" id="A0A7R7IB94"/>
<keyword evidence="5" id="KW-1185">Reference proteome</keyword>